<dbReference type="SMART" id="SM00256">
    <property type="entry name" value="FBOX"/>
    <property type="match status" value="1"/>
</dbReference>
<evidence type="ECO:0000313" key="3">
    <source>
        <dbReference type="Proteomes" id="UP001172457"/>
    </source>
</evidence>
<gene>
    <name evidence="2" type="ORF">OSB04_015857</name>
</gene>
<dbReference type="InterPro" id="IPR017451">
    <property type="entry name" value="F-box-assoc_interact_dom"/>
</dbReference>
<dbReference type="CDD" id="cd22157">
    <property type="entry name" value="F-box_AtFBW1-like"/>
    <property type="match status" value="1"/>
</dbReference>
<dbReference type="NCBIfam" id="TIGR01640">
    <property type="entry name" value="F_box_assoc_1"/>
    <property type="match status" value="2"/>
</dbReference>
<dbReference type="InterPro" id="IPR013187">
    <property type="entry name" value="F-box-assoc_dom_typ3"/>
</dbReference>
<accession>A0AA38W7W8</accession>
<dbReference type="PANTHER" id="PTHR31672">
    <property type="entry name" value="BNACNNG10540D PROTEIN"/>
    <property type="match status" value="1"/>
</dbReference>
<dbReference type="InterPro" id="IPR050796">
    <property type="entry name" value="SCF_F-box_component"/>
</dbReference>
<dbReference type="Gene3D" id="1.20.1280.50">
    <property type="match status" value="1"/>
</dbReference>
<reference evidence="2" key="1">
    <citation type="submission" date="2023-03" db="EMBL/GenBank/DDBJ databases">
        <title>Chromosome-scale reference genome and RAD-based genetic map of yellow starthistle (Centaurea solstitialis) reveal putative structural variation and QTLs associated with invader traits.</title>
        <authorList>
            <person name="Reatini B."/>
            <person name="Cang F.A."/>
            <person name="Jiang Q."/>
            <person name="Mckibben M.T.W."/>
            <person name="Barker M.S."/>
            <person name="Rieseberg L.H."/>
            <person name="Dlugosch K.M."/>
        </authorList>
    </citation>
    <scope>NUCLEOTIDE SEQUENCE</scope>
    <source>
        <strain evidence="2">CAN-66</strain>
        <tissue evidence="2">Leaf</tissue>
    </source>
</reference>
<dbReference type="AlphaFoldDB" id="A0AA38W7W8"/>
<evidence type="ECO:0000259" key="1">
    <source>
        <dbReference type="PROSITE" id="PS50181"/>
    </source>
</evidence>
<dbReference type="Pfam" id="PF12937">
    <property type="entry name" value="F-box-like"/>
    <property type="match status" value="1"/>
</dbReference>
<dbReference type="SUPFAM" id="SSF81383">
    <property type="entry name" value="F-box domain"/>
    <property type="match status" value="1"/>
</dbReference>
<protein>
    <recommendedName>
        <fullName evidence="1">F-box domain-containing protein</fullName>
    </recommendedName>
</protein>
<feature type="domain" description="F-box" evidence="1">
    <location>
        <begin position="1"/>
        <end position="43"/>
    </location>
</feature>
<sequence>MEDLPTELTIDILSRLPVKTIIYCKLVCKKWRDLVLDSSFVNLHLSRSPTRLIIHHKIHDPRMYRWMYAPNEPGILKWVEIEDKVDHHHLHHDPPMSIDLSVLSGYQYSLMYQMGSVNGLICLCMYSPNLKSDQAYICNPVTREYVTLPSKYHGRQGVLEVIYGLGVSSLTGEYKVVRAFQVEILPNSNKPSQLSVLEAEVYTLGTGQWRSLVPVPITYRLERFLEFCGPFLNNHCHWIVSDTEICTFDLDKESFQLLPSPPPPVKENQFHGQSLAILKGCLCKLDTYHSEMTIWVMKEYGSTTLGTKRRTIRWPLYEPIHLIAGLKDGSFLMVFENKLSVFDPRSQTIEDTKMFDPYLSGWAYRPSFLKLLNFEPERSSCAHFVIHDICSEQAYMIKQRQRRESPARNINRLFHRRLTSRVDDQHPLKTFGQDRHPLQACMRVCKKWRNLVLDTTFNFNQSIHGRVITSRVDDRHSLKTSVQDHHPLQACLMKEYGIKNSWHKEVVITEAISKWPDWPFLDYINLIEGLKDVTILLVSEKDGSLFAFYPRNNTIEEIETFDWLEGWLAYRPSFLKLKNFESETYNKLSSDIRRSKMLTGKTLNHKSSKMHPLPTGVTLGFGYITPPPTMTRQRKNYDGVITKQPKKKSISSSSQILILLVQNLNQSIHGRPTNRVDDGYSLKTTRQEHHSLQVCVQEVAEFSFRLFFVNLHLSRSPTVFIIHYNPLRCVSLYSYEGKYRGTLKWLEIEDKVDHHHLHHDPLMNLCLNDSLVSMHPKSRIRLMGSVNGLICLWQYFPNKLTLNDTYICNPITREYIILPRQDFPRDRFGLVLYGFGVSSLSGEYKVVRAFQREMLPNAKNPSQLSLLEAEVYTLGTCQWRSLGPVPVTYRINALQEFYGPFLNNHCHWIIPDSEAAHHKICTFDLHKETFQLFPSPPLESIEENRCHHQGLAILKGCLCKHDTYDSKLIIWVMKEYGIKNSWHKEVVIRLQIGVDQEWMLHVPVHVIAGLKDGSILMVFGCTLCVFDPRSETIEDTKMFFYLELSGLAYHPSFLKLQHFEPERVHRFFLNGFVSAVEAQDSNPVDLANK</sequence>
<dbReference type="PANTHER" id="PTHR31672:SF13">
    <property type="entry name" value="F-BOX PROTEIN CPR30-LIKE"/>
    <property type="match status" value="1"/>
</dbReference>
<comment type="caution">
    <text evidence="2">The sequence shown here is derived from an EMBL/GenBank/DDBJ whole genome shotgun (WGS) entry which is preliminary data.</text>
</comment>
<organism evidence="2 3">
    <name type="scientific">Centaurea solstitialis</name>
    <name type="common">yellow star-thistle</name>
    <dbReference type="NCBI Taxonomy" id="347529"/>
    <lineage>
        <taxon>Eukaryota</taxon>
        <taxon>Viridiplantae</taxon>
        <taxon>Streptophyta</taxon>
        <taxon>Embryophyta</taxon>
        <taxon>Tracheophyta</taxon>
        <taxon>Spermatophyta</taxon>
        <taxon>Magnoliopsida</taxon>
        <taxon>eudicotyledons</taxon>
        <taxon>Gunneridae</taxon>
        <taxon>Pentapetalae</taxon>
        <taxon>asterids</taxon>
        <taxon>campanulids</taxon>
        <taxon>Asterales</taxon>
        <taxon>Asteraceae</taxon>
        <taxon>Carduoideae</taxon>
        <taxon>Cardueae</taxon>
        <taxon>Centaureinae</taxon>
        <taxon>Centaurea</taxon>
    </lineage>
</organism>
<evidence type="ECO:0000313" key="2">
    <source>
        <dbReference type="EMBL" id="KAJ9551812.1"/>
    </source>
</evidence>
<name>A0AA38W7W8_9ASTR</name>
<keyword evidence="3" id="KW-1185">Reference proteome</keyword>
<dbReference type="InterPro" id="IPR036047">
    <property type="entry name" value="F-box-like_dom_sf"/>
</dbReference>
<dbReference type="Proteomes" id="UP001172457">
    <property type="component" value="Chromosome 4"/>
</dbReference>
<dbReference type="Pfam" id="PF08268">
    <property type="entry name" value="FBA_3"/>
    <property type="match status" value="2"/>
</dbReference>
<proteinExistence type="predicted"/>
<dbReference type="PROSITE" id="PS50181">
    <property type="entry name" value="FBOX"/>
    <property type="match status" value="1"/>
</dbReference>
<dbReference type="EMBL" id="JARYMX010000004">
    <property type="protein sequence ID" value="KAJ9551812.1"/>
    <property type="molecule type" value="Genomic_DNA"/>
</dbReference>
<dbReference type="InterPro" id="IPR001810">
    <property type="entry name" value="F-box_dom"/>
</dbReference>